<sequence>MDNDLKKNTFLRLAVIEQKKYEEIEKELAGKSVHGGVVEVMPRRKALEMERNNPGVWWARQALNPDNTNAHRDATGREIIEQTDGKVDVFIAAVGTGGTLSGVTEALKEMNPSVKI</sequence>
<protein>
    <recommendedName>
        <fullName evidence="1">Tryptophan synthase beta chain-like PALP domain-containing protein</fullName>
    </recommendedName>
</protein>
<dbReference type="InterPro" id="IPR001926">
    <property type="entry name" value="TrpB-like_PALP"/>
</dbReference>
<reference evidence="2" key="1">
    <citation type="journal article" date="2015" name="Nature">
        <title>Complex archaea that bridge the gap between prokaryotes and eukaryotes.</title>
        <authorList>
            <person name="Spang A."/>
            <person name="Saw J.H."/>
            <person name="Jorgensen S.L."/>
            <person name="Zaremba-Niedzwiedzka K."/>
            <person name="Martijn J."/>
            <person name="Lind A.E."/>
            <person name="van Eijk R."/>
            <person name="Schleper C."/>
            <person name="Guy L."/>
            <person name="Ettema T.J."/>
        </authorList>
    </citation>
    <scope>NUCLEOTIDE SEQUENCE</scope>
</reference>
<name>A0A0F9MNX0_9ZZZZ</name>
<gene>
    <name evidence="2" type="ORF">LCGC14_1068480</name>
</gene>
<organism evidence="2">
    <name type="scientific">marine sediment metagenome</name>
    <dbReference type="NCBI Taxonomy" id="412755"/>
    <lineage>
        <taxon>unclassified sequences</taxon>
        <taxon>metagenomes</taxon>
        <taxon>ecological metagenomes</taxon>
    </lineage>
</organism>
<proteinExistence type="predicted"/>
<dbReference type="InterPro" id="IPR036052">
    <property type="entry name" value="TrpB-like_PALP_sf"/>
</dbReference>
<accession>A0A0F9MNX0</accession>
<dbReference type="Pfam" id="PF00291">
    <property type="entry name" value="PALP"/>
    <property type="match status" value="1"/>
</dbReference>
<feature type="domain" description="Tryptophan synthase beta chain-like PALP" evidence="1">
    <location>
        <begin position="37"/>
        <end position="116"/>
    </location>
</feature>
<comment type="caution">
    <text evidence="2">The sequence shown here is derived from an EMBL/GenBank/DDBJ whole genome shotgun (WGS) entry which is preliminary data.</text>
</comment>
<dbReference type="SUPFAM" id="SSF53686">
    <property type="entry name" value="Tryptophan synthase beta subunit-like PLP-dependent enzymes"/>
    <property type="match status" value="1"/>
</dbReference>
<evidence type="ECO:0000259" key="1">
    <source>
        <dbReference type="Pfam" id="PF00291"/>
    </source>
</evidence>
<dbReference type="EMBL" id="LAZR01004584">
    <property type="protein sequence ID" value="KKN07309.1"/>
    <property type="molecule type" value="Genomic_DNA"/>
</dbReference>
<dbReference type="AlphaFoldDB" id="A0A0F9MNX0"/>
<dbReference type="PANTHER" id="PTHR10314">
    <property type="entry name" value="CYSTATHIONINE BETA-SYNTHASE"/>
    <property type="match status" value="1"/>
</dbReference>
<dbReference type="InterPro" id="IPR050214">
    <property type="entry name" value="Cys_Synth/Cystath_Beta-Synth"/>
</dbReference>
<dbReference type="Gene3D" id="3.40.50.1100">
    <property type="match status" value="2"/>
</dbReference>
<evidence type="ECO:0000313" key="2">
    <source>
        <dbReference type="EMBL" id="KKN07309.1"/>
    </source>
</evidence>